<keyword evidence="1" id="KW-0732">Signal</keyword>
<protein>
    <recommendedName>
        <fullName evidence="4">Coenzyme Q-binding protein COQ10 START domain-containing protein</fullName>
    </recommendedName>
</protein>
<dbReference type="Proteomes" id="UP001140510">
    <property type="component" value="Unassembled WGS sequence"/>
</dbReference>
<feature type="signal peptide" evidence="1">
    <location>
        <begin position="1"/>
        <end position="22"/>
    </location>
</feature>
<dbReference type="AlphaFoldDB" id="A0A9W9DCZ7"/>
<dbReference type="SUPFAM" id="SSF55961">
    <property type="entry name" value="Bet v1-like"/>
    <property type="match status" value="1"/>
</dbReference>
<name>A0A9W9DCZ7_9PLEO</name>
<sequence>MAARKLTALALLLLLQAVSVFSTFTNLPDVLQGVFNVSTRIEIRSNKHAAWEALTDFPKYPEWNPFVRASIMIASDNSTLRDQYPKEGRRLFLRTQIPALPLPVDENTPDVEAHTNYSYENVTAVQRKQGRLAWAFVPTTELEQQFDLQSERWSAVSNIGRGKVLYESREVFHGSTAELLASTIGEALQASFDAQGHALKVLLEDCDKD</sequence>
<evidence type="ECO:0000313" key="3">
    <source>
        <dbReference type="Proteomes" id="UP001140510"/>
    </source>
</evidence>
<reference evidence="2" key="1">
    <citation type="submission" date="2022-10" db="EMBL/GenBank/DDBJ databases">
        <title>Tapping the CABI collections for fungal endophytes: first genome assemblies for Collariella, Neodidymelliopsis, Ascochyta clinopodiicola, Didymella pomorum, Didymosphaeria variabile, Neocosmospora piperis and Neocucurbitaria cava.</title>
        <authorList>
            <person name="Hill R."/>
        </authorList>
    </citation>
    <scope>NUCLEOTIDE SEQUENCE</scope>
    <source>
        <strain evidence="2">IMI 355091</strain>
    </source>
</reference>
<dbReference type="EMBL" id="JAPEVA010000001">
    <property type="protein sequence ID" value="KAJ4413158.1"/>
    <property type="molecule type" value="Genomic_DNA"/>
</dbReference>
<proteinExistence type="predicted"/>
<gene>
    <name evidence="2" type="ORF">N0V91_000132</name>
</gene>
<dbReference type="Gene3D" id="3.30.530.20">
    <property type="match status" value="1"/>
</dbReference>
<evidence type="ECO:0000313" key="2">
    <source>
        <dbReference type="EMBL" id="KAJ4413158.1"/>
    </source>
</evidence>
<accession>A0A9W9DCZ7</accession>
<evidence type="ECO:0008006" key="4">
    <source>
        <dbReference type="Google" id="ProtNLM"/>
    </source>
</evidence>
<dbReference type="Pfam" id="PF10604">
    <property type="entry name" value="Polyketide_cyc2"/>
    <property type="match status" value="1"/>
</dbReference>
<organism evidence="2 3">
    <name type="scientific">Didymella pomorum</name>
    <dbReference type="NCBI Taxonomy" id="749634"/>
    <lineage>
        <taxon>Eukaryota</taxon>
        <taxon>Fungi</taxon>
        <taxon>Dikarya</taxon>
        <taxon>Ascomycota</taxon>
        <taxon>Pezizomycotina</taxon>
        <taxon>Dothideomycetes</taxon>
        <taxon>Pleosporomycetidae</taxon>
        <taxon>Pleosporales</taxon>
        <taxon>Pleosporineae</taxon>
        <taxon>Didymellaceae</taxon>
        <taxon>Didymella</taxon>
    </lineage>
</organism>
<dbReference type="CDD" id="cd07822">
    <property type="entry name" value="SRPBCC_4"/>
    <property type="match status" value="1"/>
</dbReference>
<evidence type="ECO:0000256" key="1">
    <source>
        <dbReference type="SAM" id="SignalP"/>
    </source>
</evidence>
<dbReference type="InterPro" id="IPR023393">
    <property type="entry name" value="START-like_dom_sf"/>
</dbReference>
<dbReference type="InterPro" id="IPR019587">
    <property type="entry name" value="Polyketide_cyclase/dehydratase"/>
</dbReference>
<comment type="caution">
    <text evidence="2">The sequence shown here is derived from an EMBL/GenBank/DDBJ whole genome shotgun (WGS) entry which is preliminary data.</text>
</comment>
<keyword evidence="3" id="KW-1185">Reference proteome</keyword>
<dbReference type="OrthoDB" id="509124at2759"/>
<feature type="chain" id="PRO_5040881741" description="Coenzyme Q-binding protein COQ10 START domain-containing protein" evidence="1">
    <location>
        <begin position="23"/>
        <end position="209"/>
    </location>
</feature>